<evidence type="ECO:0000313" key="4">
    <source>
        <dbReference type="Proteomes" id="UP001454036"/>
    </source>
</evidence>
<sequence length="283" mass="31263">MVEHYGPILTAAAASFSVVERLYLQTSLAPLIVDPPLCDVSALKSWFDTVREMELPALLDDYSIAFAKDLVDRNIVRKYSVGEIQTGDQCGDFWTRSFLQLTPGEQSLYYIGCGNCFTKVNAEAGVEYHCLLCDKDVMSTIRPRVSVDAYDHSGRVTAGVIEMVAEQILNCTATQLKTFVLKGVEYDLEPVRVEFHDKIYLVLLQIDTGSLYTPTNVLPVELTPSKTDNITEGAIEISPLKRQLESVTIKTGSPVKKALLKDTPTPSEDTSCTLETPQDGRQG</sequence>
<name>A0AAV3NIK8_LITER</name>
<keyword evidence="4" id="KW-1185">Reference proteome</keyword>
<reference evidence="3 4" key="1">
    <citation type="submission" date="2024-01" db="EMBL/GenBank/DDBJ databases">
        <title>The complete chloroplast genome sequence of Lithospermum erythrorhizon: insights into the phylogenetic relationship among Boraginaceae species and the maternal lineages of purple gromwells.</title>
        <authorList>
            <person name="Okada T."/>
            <person name="Watanabe K."/>
        </authorList>
    </citation>
    <scope>NUCLEOTIDE SEQUENCE [LARGE SCALE GENOMIC DNA]</scope>
</reference>
<accession>A0AAV3NIK8</accession>
<dbReference type="SUPFAM" id="SSF50249">
    <property type="entry name" value="Nucleic acid-binding proteins"/>
    <property type="match status" value="1"/>
</dbReference>
<feature type="region of interest" description="Disordered" evidence="1">
    <location>
        <begin position="255"/>
        <end position="283"/>
    </location>
</feature>
<feature type="compositionally biased region" description="Polar residues" evidence="1">
    <location>
        <begin position="264"/>
        <end position="283"/>
    </location>
</feature>
<feature type="domain" description="Replication factor A C-terminal" evidence="2">
    <location>
        <begin position="106"/>
        <end position="178"/>
    </location>
</feature>
<dbReference type="Pfam" id="PF08646">
    <property type="entry name" value="Rep_fac-A_C"/>
    <property type="match status" value="1"/>
</dbReference>
<evidence type="ECO:0000259" key="2">
    <source>
        <dbReference type="Pfam" id="PF08646"/>
    </source>
</evidence>
<dbReference type="Gene3D" id="2.40.50.140">
    <property type="entry name" value="Nucleic acid-binding proteins"/>
    <property type="match status" value="1"/>
</dbReference>
<dbReference type="InterPro" id="IPR013955">
    <property type="entry name" value="Rep_factor-A_C"/>
</dbReference>
<dbReference type="AlphaFoldDB" id="A0AAV3NIK8"/>
<dbReference type="InterPro" id="IPR012340">
    <property type="entry name" value="NA-bd_OB-fold"/>
</dbReference>
<evidence type="ECO:0000256" key="1">
    <source>
        <dbReference type="SAM" id="MobiDB-lite"/>
    </source>
</evidence>
<dbReference type="Proteomes" id="UP001454036">
    <property type="component" value="Unassembled WGS sequence"/>
</dbReference>
<comment type="caution">
    <text evidence="3">The sequence shown here is derived from an EMBL/GenBank/DDBJ whole genome shotgun (WGS) entry which is preliminary data.</text>
</comment>
<gene>
    <name evidence="3" type="ORF">LIER_00773</name>
</gene>
<proteinExistence type="predicted"/>
<organism evidence="3 4">
    <name type="scientific">Lithospermum erythrorhizon</name>
    <name type="common">Purple gromwell</name>
    <name type="synonym">Lithospermum officinale var. erythrorhizon</name>
    <dbReference type="NCBI Taxonomy" id="34254"/>
    <lineage>
        <taxon>Eukaryota</taxon>
        <taxon>Viridiplantae</taxon>
        <taxon>Streptophyta</taxon>
        <taxon>Embryophyta</taxon>
        <taxon>Tracheophyta</taxon>
        <taxon>Spermatophyta</taxon>
        <taxon>Magnoliopsida</taxon>
        <taxon>eudicotyledons</taxon>
        <taxon>Gunneridae</taxon>
        <taxon>Pentapetalae</taxon>
        <taxon>asterids</taxon>
        <taxon>lamiids</taxon>
        <taxon>Boraginales</taxon>
        <taxon>Boraginaceae</taxon>
        <taxon>Boraginoideae</taxon>
        <taxon>Lithospermeae</taxon>
        <taxon>Lithospermum</taxon>
    </lineage>
</organism>
<evidence type="ECO:0000313" key="3">
    <source>
        <dbReference type="EMBL" id="GAA0139170.1"/>
    </source>
</evidence>
<protein>
    <recommendedName>
        <fullName evidence="2">Replication factor A C-terminal domain-containing protein</fullName>
    </recommendedName>
</protein>
<dbReference type="EMBL" id="BAABME010000064">
    <property type="protein sequence ID" value="GAA0139170.1"/>
    <property type="molecule type" value="Genomic_DNA"/>
</dbReference>